<protein>
    <submittedName>
        <fullName evidence="1">Uncharacterized protein</fullName>
    </submittedName>
</protein>
<organism evidence="1 2">
    <name type="scientific">Rozella allomycis (strain CSF55)</name>
    <dbReference type="NCBI Taxonomy" id="988480"/>
    <lineage>
        <taxon>Eukaryota</taxon>
        <taxon>Fungi</taxon>
        <taxon>Fungi incertae sedis</taxon>
        <taxon>Cryptomycota</taxon>
        <taxon>Cryptomycota incertae sedis</taxon>
        <taxon>Rozella</taxon>
    </lineage>
</organism>
<evidence type="ECO:0000313" key="2">
    <source>
        <dbReference type="Proteomes" id="UP000281549"/>
    </source>
</evidence>
<name>A0A4P9YPL2_ROZAC</name>
<dbReference type="Proteomes" id="UP000281549">
    <property type="component" value="Unassembled WGS sequence"/>
</dbReference>
<dbReference type="AlphaFoldDB" id="A0A4P9YPL2"/>
<sequence length="179" mass="21307">MNIYFDVVSKNLKRLSTFITKPSKFYFKLFNLKVPENHRFDILPTDISHALFQYTTLLLRVIAKLVNIGIECESDSALVILDLQTYRKFMYKNKLDHDFYHICEMHSYLSHYTISLLFHLGIEVTDREIPYFIKNLTLILNKPVRGNLHLRIPWSLEFVRESVQNHYGLSNSCKDWFII</sequence>
<dbReference type="EMBL" id="ML004952">
    <property type="protein sequence ID" value="RKP21468.1"/>
    <property type="molecule type" value="Genomic_DNA"/>
</dbReference>
<proteinExistence type="predicted"/>
<reference evidence="2" key="1">
    <citation type="journal article" date="2018" name="Nat. Microbiol.">
        <title>Leveraging single-cell genomics to expand the fungal tree of life.</title>
        <authorList>
            <person name="Ahrendt S.R."/>
            <person name="Quandt C.A."/>
            <person name="Ciobanu D."/>
            <person name="Clum A."/>
            <person name="Salamov A."/>
            <person name="Andreopoulos B."/>
            <person name="Cheng J.F."/>
            <person name="Woyke T."/>
            <person name="Pelin A."/>
            <person name="Henrissat B."/>
            <person name="Reynolds N.K."/>
            <person name="Benny G.L."/>
            <person name="Smith M.E."/>
            <person name="James T.Y."/>
            <person name="Grigoriev I.V."/>
        </authorList>
    </citation>
    <scope>NUCLEOTIDE SEQUENCE [LARGE SCALE GENOMIC DNA]</scope>
    <source>
        <strain evidence="2">CSF55</strain>
    </source>
</reference>
<evidence type="ECO:0000313" key="1">
    <source>
        <dbReference type="EMBL" id="RKP21468.1"/>
    </source>
</evidence>
<gene>
    <name evidence="1" type="ORF">ROZALSC1DRAFT_20500</name>
</gene>
<accession>A0A4P9YPL2</accession>